<keyword evidence="1" id="KW-0472">Membrane</keyword>
<evidence type="ECO:0000256" key="1">
    <source>
        <dbReference type="SAM" id="Phobius"/>
    </source>
</evidence>
<keyword evidence="3" id="KW-1185">Reference proteome</keyword>
<feature type="transmembrane region" description="Helical" evidence="1">
    <location>
        <begin position="207"/>
        <end position="233"/>
    </location>
</feature>
<dbReference type="RefSeq" id="WP_198075364.1">
    <property type="nucleotide sequence ID" value="NZ_JAEDAE010000003.1"/>
</dbReference>
<dbReference type="Proteomes" id="UP000625631">
    <property type="component" value="Unassembled WGS sequence"/>
</dbReference>
<accession>A0ABS0Q6V5</accession>
<comment type="caution">
    <text evidence="2">The sequence shown here is derived from an EMBL/GenBank/DDBJ whole genome shotgun (WGS) entry which is preliminary data.</text>
</comment>
<feature type="transmembrane region" description="Helical" evidence="1">
    <location>
        <begin position="253"/>
        <end position="281"/>
    </location>
</feature>
<sequence>MTRLPFTQESDFRQQRDFGQKFSATFEFIGAHWRGLGRALLYIVLPAALLRGVAAAVLQQQMLQETLGAVRSGTRYSPNTAALEQLALMGRMTGTPLYWLNISVSFAFATLLVLTVYSYVKLCMHPAPTNEPIMPGEVWQGVKEHFLGSFLSYFGLAILIIIGFFLLAIPGIYLSVAFSLFFVVKVMEGSGFGATLSRCLQLIKGKWWSTFGLLFIMLFMLGILFAVVGAMAGGLTLGMARGALGTDGANQDFSVLLIVLTTLGGVLNLLIYPPILLAIAFQYFNLVERRDGIGLRQMVDQLGRAPVPVHNTDYRPDDEGEY</sequence>
<evidence type="ECO:0000313" key="3">
    <source>
        <dbReference type="Proteomes" id="UP000625631"/>
    </source>
</evidence>
<proteinExistence type="predicted"/>
<reference evidence="2 3" key="1">
    <citation type="submission" date="2020-12" db="EMBL/GenBank/DDBJ databases">
        <title>Hymenobacter sp.</title>
        <authorList>
            <person name="Kim M.K."/>
        </authorList>
    </citation>
    <scope>NUCLEOTIDE SEQUENCE [LARGE SCALE GENOMIC DNA]</scope>
    <source>
        <strain evidence="2 3">BT442</strain>
    </source>
</reference>
<organism evidence="2 3">
    <name type="scientific">Hymenobacter negativus</name>
    <dbReference type="NCBI Taxonomy" id="2795026"/>
    <lineage>
        <taxon>Bacteria</taxon>
        <taxon>Pseudomonadati</taxon>
        <taxon>Bacteroidota</taxon>
        <taxon>Cytophagia</taxon>
        <taxon>Cytophagales</taxon>
        <taxon>Hymenobacteraceae</taxon>
        <taxon>Hymenobacter</taxon>
    </lineage>
</organism>
<evidence type="ECO:0008006" key="4">
    <source>
        <dbReference type="Google" id="ProtNLM"/>
    </source>
</evidence>
<protein>
    <recommendedName>
        <fullName evidence="4">Glycerophosphoryl diester phosphodiesterase membrane domain-containing protein</fullName>
    </recommendedName>
</protein>
<feature type="transmembrane region" description="Helical" evidence="1">
    <location>
        <begin position="153"/>
        <end position="186"/>
    </location>
</feature>
<name>A0ABS0Q6V5_9BACT</name>
<keyword evidence="1" id="KW-1133">Transmembrane helix</keyword>
<evidence type="ECO:0000313" key="2">
    <source>
        <dbReference type="EMBL" id="MBH8558383.1"/>
    </source>
</evidence>
<gene>
    <name evidence="2" type="ORF">I7X13_10015</name>
</gene>
<keyword evidence="1" id="KW-0812">Transmembrane</keyword>
<feature type="transmembrane region" description="Helical" evidence="1">
    <location>
        <begin position="98"/>
        <end position="120"/>
    </location>
</feature>
<dbReference type="EMBL" id="JAEDAE010000003">
    <property type="protein sequence ID" value="MBH8558383.1"/>
    <property type="molecule type" value="Genomic_DNA"/>
</dbReference>